<keyword evidence="3" id="KW-1185">Reference proteome</keyword>
<accession>A0A9X3EZY1</accession>
<feature type="region of interest" description="Disordered" evidence="1">
    <location>
        <begin position="69"/>
        <end position="100"/>
    </location>
</feature>
<feature type="region of interest" description="Disordered" evidence="1">
    <location>
        <begin position="1"/>
        <end position="50"/>
    </location>
</feature>
<evidence type="ECO:0000256" key="1">
    <source>
        <dbReference type="SAM" id="MobiDB-lite"/>
    </source>
</evidence>
<evidence type="ECO:0000313" key="2">
    <source>
        <dbReference type="EMBL" id="MCY1013489.1"/>
    </source>
</evidence>
<name>A0A9X3EZY1_9BACT</name>
<dbReference type="Proteomes" id="UP001150924">
    <property type="component" value="Unassembled WGS sequence"/>
</dbReference>
<reference evidence="2" key="1">
    <citation type="submission" date="2022-11" db="EMBL/GenBank/DDBJ databases">
        <title>Minimal conservation of predation-associated metabolite biosynthetic gene clusters underscores biosynthetic potential of Myxococcota including descriptions for ten novel species: Archangium lansinium sp. nov., Myxococcus landrumus sp. nov., Nannocystis bai.</title>
        <authorList>
            <person name="Ahearne A."/>
            <person name="Stevens C."/>
            <person name="Phillips K."/>
        </authorList>
    </citation>
    <scope>NUCLEOTIDE SEQUENCE</scope>
    <source>
        <strain evidence="2">Na p29</strain>
    </source>
</reference>
<gene>
    <name evidence="2" type="ORF">OV079_49775</name>
</gene>
<dbReference type="EMBL" id="JAPNKE010000002">
    <property type="protein sequence ID" value="MCY1013489.1"/>
    <property type="molecule type" value="Genomic_DNA"/>
</dbReference>
<sequence length="194" mass="19468">MPQLGRGEAADDGGRQGLLDEHVVVEHEPLADAGGAEGLKHGPASLGEVVPARHGRDDRFHEGEAAHALGVTHGPVEAEGGAPVVDDEGDPPQTERGDEAGEVTGVIVEAIGDVGLVGVAHADQVDGDAATEVAHVREDVAPQIGGGGVAVEEEDRVALALVDVGHPGAEDVDKMLGVGDRGNVVSVHECSGAG</sequence>
<comment type="caution">
    <text evidence="2">The sequence shown here is derived from an EMBL/GenBank/DDBJ whole genome shotgun (WGS) entry which is preliminary data.</text>
</comment>
<protein>
    <submittedName>
        <fullName evidence="2">Uncharacterized protein</fullName>
    </submittedName>
</protein>
<evidence type="ECO:0000313" key="3">
    <source>
        <dbReference type="Proteomes" id="UP001150924"/>
    </source>
</evidence>
<proteinExistence type="predicted"/>
<dbReference type="AlphaFoldDB" id="A0A9X3EZY1"/>
<organism evidence="2 3">
    <name type="scientific">Nannocystis pusilla</name>
    <dbReference type="NCBI Taxonomy" id="889268"/>
    <lineage>
        <taxon>Bacteria</taxon>
        <taxon>Pseudomonadati</taxon>
        <taxon>Myxococcota</taxon>
        <taxon>Polyangia</taxon>
        <taxon>Nannocystales</taxon>
        <taxon>Nannocystaceae</taxon>
        <taxon>Nannocystis</taxon>
    </lineage>
</organism>
<feature type="compositionally biased region" description="Basic and acidic residues" evidence="1">
    <location>
        <begin position="8"/>
        <end position="30"/>
    </location>
</feature>